<feature type="compositionally biased region" description="Basic and acidic residues" evidence="3">
    <location>
        <begin position="755"/>
        <end position="771"/>
    </location>
</feature>
<feature type="compositionally biased region" description="Low complexity" evidence="3">
    <location>
        <begin position="55"/>
        <end position="86"/>
    </location>
</feature>
<evidence type="ECO:0000259" key="4">
    <source>
        <dbReference type="Pfam" id="PF03389"/>
    </source>
</evidence>
<gene>
    <name evidence="5" type="ORF">SAMN05428998_14513</name>
</gene>
<feature type="compositionally biased region" description="Low complexity" evidence="3">
    <location>
        <begin position="486"/>
        <end position="512"/>
    </location>
</feature>
<proteinExistence type="inferred from homology"/>
<dbReference type="EMBL" id="FWZX01000045">
    <property type="protein sequence ID" value="SMF82018.1"/>
    <property type="molecule type" value="Genomic_DNA"/>
</dbReference>
<comment type="similarity">
    <text evidence="1">Belongs to the MobA/MobL family.</text>
</comment>
<protein>
    <submittedName>
        <fullName evidence="5">MobA/MobL family protein</fullName>
    </submittedName>
</protein>
<feature type="domain" description="MobA/MobL protein" evidence="4">
    <location>
        <begin position="172"/>
        <end position="340"/>
    </location>
</feature>
<feature type="compositionally biased region" description="Basic and acidic residues" evidence="3">
    <location>
        <begin position="106"/>
        <end position="120"/>
    </location>
</feature>
<evidence type="ECO:0000256" key="3">
    <source>
        <dbReference type="SAM" id="MobiDB-lite"/>
    </source>
</evidence>
<dbReference type="STRING" id="560819.SAMN05428998_14513"/>
<evidence type="ECO:0000313" key="5">
    <source>
        <dbReference type="EMBL" id="SMF82018.1"/>
    </source>
</evidence>
<feature type="region of interest" description="Disordered" evidence="3">
    <location>
        <begin position="49"/>
        <end position="134"/>
    </location>
</feature>
<dbReference type="RefSeq" id="WP_085126792.1">
    <property type="nucleotide sequence ID" value="NZ_FWZX01000045.1"/>
</dbReference>
<evidence type="ECO:0000313" key="6">
    <source>
        <dbReference type="Proteomes" id="UP000192917"/>
    </source>
</evidence>
<name>A0A1Y6CQM9_9PROT</name>
<organism evidence="5 6">
    <name type="scientific">Tistlia consotensis USBA 355</name>
    <dbReference type="NCBI Taxonomy" id="560819"/>
    <lineage>
        <taxon>Bacteria</taxon>
        <taxon>Pseudomonadati</taxon>
        <taxon>Pseudomonadota</taxon>
        <taxon>Alphaproteobacteria</taxon>
        <taxon>Rhodospirillales</taxon>
        <taxon>Rhodovibrionaceae</taxon>
        <taxon>Tistlia</taxon>
    </lineage>
</organism>
<dbReference type="Proteomes" id="UP000192917">
    <property type="component" value="Unassembled WGS sequence"/>
</dbReference>
<dbReference type="AlphaFoldDB" id="A0A1Y6CQM9"/>
<dbReference type="InterPro" id="IPR005053">
    <property type="entry name" value="MobA_MobL"/>
</dbReference>
<feature type="compositionally biased region" description="Basic and acidic residues" evidence="3">
    <location>
        <begin position="730"/>
        <end position="743"/>
    </location>
</feature>
<feature type="region of interest" description="Disordered" evidence="3">
    <location>
        <begin position="463"/>
        <end position="512"/>
    </location>
</feature>
<dbReference type="Pfam" id="PF03389">
    <property type="entry name" value="MobA_MobL"/>
    <property type="match status" value="1"/>
</dbReference>
<keyword evidence="6" id="KW-1185">Reference proteome</keyword>
<evidence type="ECO:0000256" key="2">
    <source>
        <dbReference type="ARBA" id="ARBA00022971"/>
    </source>
</evidence>
<dbReference type="Gene3D" id="3.30.930.30">
    <property type="match status" value="1"/>
</dbReference>
<evidence type="ECO:0000256" key="1">
    <source>
        <dbReference type="ARBA" id="ARBA00010873"/>
    </source>
</evidence>
<reference evidence="5 6" key="1">
    <citation type="submission" date="2017-04" db="EMBL/GenBank/DDBJ databases">
        <authorList>
            <person name="Afonso C.L."/>
            <person name="Miller P.J."/>
            <person name="Scott M.A."/>
            <person name="Spackman E."/>
            <person name="Goraichik I."/>
            <person name="Dimitrov K.M."/>
            <person name="Suarez D.L."/>
            <person name="Swayne D.E."/>
        </authorList>
    </citation>
    <scope>NUCLEOTIDE SEQUENCE [LARGE SCALE GENOMIC DNA]</scope>
    <source>
        <strain evidence="5 6">USBA 355</strain>
    </source>
</reference>
<sequence>MARPRPFFDERDWLLGGGGKGRLDEDSGAETLAILLMLKGSGRLRVAIPPRLGQARRPASSRPALARGASGQGSAAAQIAAPRSPGHSLGSLPSTSFHFALTSHGRRADGRSPRGAERTARRLASAGTGSAGAFDGPAVRMQRYVERLDTADRKGELLEDAAGAISLGNLGASAQERVGFWAAVERQERRSDARVQSRLIAELPHWLAPERQRRIVSSLGAELAKRGLGWWGVVHQPEVAAGSDPRNVHAHLLFHDRPAEQDADGAWRFARLKDREVQTSRFVAALRRRFAEIVNDEILGQSAESGIAPPRVYDPRSYRDAGLAKQPTYHLGRSLTNLERAGEPTALGEENRRREWDWRHAVECGRARRFLRSATDLVAQLPALEGMPAAAERRRGEATAEALEEATLAAGRLVQAPAGGRQGSGAAHFAKRRLAWAERGRRRSRDPRRRRFFEAALSQLRPVAAGGQMPDDRISKTGSAPAAGQGARTAPRSTAGASAGARSAPGREAAPAEILERLTRSVERLDTAGSLRRLAQLIAEEEAARRAWLEADKLARDREARRLAARVETDLAAAARAEAEGRGLLATAVGHRPAGGDDRDGSSTGGAGAAAARWAAELAARNRRLDRSGVSALRRLLERVPETAGSRFEESRLLAIALRFALGAALRRQAARDGQALLELTAAGRGVSAHTAEAPAGPGELRNRFLDASRERHRLEASLPARAAAIAGRLRQDGLGVRRDGDGRPFVPVRRPRRPRDAGSDSQRRRDGPQR</sequence>
<keyword evidence="2" id="KW-0184">Conjugation</keyword>
<accession>A0A1Y6CQM9</accession>
<feature type="region of interest" description="Disordered" evidence="3">
    <location>
        <begin position="730"/>
        <end position="771"/>
    </location>
</feature>